<sequence length="440" mass="48073">MIDNTTMDSAEIKGGQAVQSGFSGAAIAKWAGIWLGFILISLALPKIFDSRFAMSMFNQMGIAIVFALSFNMLLGQGGLLSFGHAVFYGMGGFGAIHVLCMVNDGELRIYTELLPLAGGIFAAILGFILGFISTRRAAIPFALITMGIGELLLASSLLLPSFFGGEEGIAGDRWTEITLLPFKYGKSIEVYYLILIWMFLSVAAMYLLTKTPLGQMANAVRDNHQRAQFIGYDPHKVRTFQFTLAAFFAGIAGGLFAINYEMVTAENLGMLPSTDILMMTVIGGITYFFGPILGAIFITFLQLVVSNVTHAWMLYFGIMFIIMIMWAPDGLAGLIMRHQPIWRAKRMTKILPSYLAALVPGLVMFAGVIVLVEIMFHISLSIDPESPLSIMGVSFRAQAFMPWAVGILLLGVGGYLFKLAARRVNQAWKTVLAEIKQEGV</sequence>
<dbReference type="GO" id="GO:0015658">
    <property type="term" value="F:branched-chain amino acid transmembrane transporter activity"/>
    <property type="evidence" value="ECO:0007669"/>
    <property type="project" value="InterPro"/>
</dbReference>
<protein>
    <submittedName>
        <fullName evidence="7">Amino acid/amide ABC transporter membrane protein 2, HAAT family</fullName>
    </submittedName>
</protein>
<dbReference type="AlphaFoldDB" id="A0A1M6DSI9"/>
<gene>
    <name evidence="7" type="ORF">SAMN02745216_00445</name>
</gene>
<dbReference type="PANTHER" id="PTHR30482">
    <property type="entry name" value="HIGH-AFFINITY BRANCHED-CHAIN AMINO ACID TRANSPORT SYSTEM PERMEASE"/>
    <property type="match status" value="1"/>
</dbReference>
<keyword evidence="3 6" id="KW-0812">Transmembrane</keyword>
<feature type="transmembrane region" description="Helical" evidence="6">
    <location>
        <begin position="27"/>
        <end position="48"/>
    </location>
</feature>
<evidence type="ECO:0000313" key="8">
    <source>
        <dbReference type="Proteomes" id="UP000183994"/>
    </source>
</evidence>
<dbReference type="GO" id="GO:0005886">
    <property type="term" value="C:plasma membrane"/>
    <property type="evidence" value="ECO:0007669"/>
    <property type="project" value="UniProtKB-SubCell"/>
</dbReference>
<feature type="transmembrane region" description="Helical" evidence="6">
    <location>
        <begin position="114"/>
        <end position="132"/>
    </location>
</feature>
<feature type="transmembrane region" description="Helical" evidence="6">
    <location>
        <begin position="190"/>
        <end position="208"/>
    </location>
</feature>
<feature type="transmembrane region" description="Helical" evidence="6">
    <location>
        <begin position="60"/>
        <end position="79"/>
    </location>
</feature>
<feature type="transmembrane region" description="Helical" evidence="6">
    <location>
        <begin position="355"/>
        <end position="380"/>
    </location>
</feature>
<evidence type="ECO:0000256" key="4">
    <source>
        <dbReference type="ARBA" id="ARBA00022989"/>
    </source>
</evidence>
<evidence type="ECO:0000256" key="6">
    <source>
        <dbReference type="SAM" id="Phobius"/>
    </source>
</evidence>
<dbReference type="CDD" id="cd06581">
    <property type="entry name" value="TM_PBP1_LivM_like"/>
    <property type="match status" value="1"/>
</dbReference>
<feature type="transmembrane region" description="Helical" evidence="6">
    <location>
        <begin position="240"/>
        <end position="260"/>
    </location>
</feature>
<dbReference type="Proteomes" id="UP000183994">
    <property type="component" value="Unassembled WGS sequence"/>
</dbReference>
<dbReference type="STRING" id="1121393.SAMN02745216_00445"/>
<keyword evidence="2" id="KW-1003">Cell membrane</keyword>
<dbReference type="OrthoDB" id="9804361at2"/>
<dbReference type="Pfam" id="PF02653">
    <property type="entry name" value="BPD_transp_2"/>
    <property type="match status" value="1"/>
</dbReference>
<dbReference type="RefSeq" id="WP_073472453.1">
    <property type="nucleotide sequence ID" value="NZ_FQZU01000002.1"/>
</dbReference>
<evidence type="ECO:0000256" key="1">
    <source>
        <dbReference type="ARBA" id="ARBA00004651"/>
    </source>
</evidence>
<feature type="transmembrane region" description="Helical" evidence="6">
    <location>
        <begin position="400"/>
        <end position="417"/>
    </location>
</feature>
<keyword evidence="5 6" id="KW-0472">Membrane</keyword>
<evidence type="ECO:0000256" key="2">
    <source>
        <dbReference type="ARBA" id="ARBA00022475"/>
    </source>
</evidence>
<accession>A0A1M6DSI9</accession>
<feature type="transmembrane region" description="Helical" evidence="6">
    <location>
        <begin position="281"/>
        <end position="305"/>
    </location>
</feature>
<dbReference type="PANTHER" id="PTHR30482:SF17">
    <property type="entry name" value="ABC TRANSPORTER ATP-BINDING PROTEIN"/>
    <property type="match status" value="1"/>
</dbReference>
<dbReference type="InterPro" id="IPR001851">
    <property type="entry name" value="ABC_transp_permease"/>
</dbReference>
<keyword evidence="4 6" id="KW-1133">Transmembrane helix</keyword>
<name>A0A1M6DSI9_9BACT</name>
<reference evidence="8" key="1">
    <citation type="submission" date="2016-11" db="EMBL/GenBank/DDBJ databases">
        <authorList>
            <person name="Varghese N."/>
            <person name="Submissions S."/>
        </authorList>
    </citation>
    <scope>NUCLEOTIDE SEQUENCE [LARGE SCALE GENOMIC DNA]</scope>
    <source>
        <strain evidence="8">DSM 16219</strain>
    </source>
</reference>
<evidence type="ECO:0000256" key="5">
    <source>
        <dbReference type="ARBA" id="ARBA00023136"/>
    </source>
</evidence>
<evidence type="ECO:0000313" key="7">
    <source>
        <dbReference type="EMBL" id="SHI76090.1"/>
    </source>
</evidence>
<evidence type="ECO:0000256" key="3">
    <source>
        <dbReference type="ARBA" id="ARBA00022692"/>
    </source>
</evidence>
<feature type="transmembrane region" description="Helical" evidence="6">
    <location>
        <begin position="311"/>
        <end position="335"/>
    </location>
</feature>
<dbReference type="InterPro" id="IPR043428">
    <property type="entry name" value="LivM-like"/>
</dbReference>
<keyword evidence="8" id="KW-1185">Reference proteome</keyword>
<organism evidence="7 8">
    <name type="scientific">Desulfatibacillum alkenivorans DSM 16219</name>
    <dbReference type="NCBI Taxonomy" id="1121393"/>
    <lineage>
        <taxon>Bacteria</taxon>
        <taxon>Pseudomonadati</taxon>
        <taxon>Thermodesulfobacteriota</taxon>
        <taxon>Desulfobacteria</taxon>
        <taxon>Desulfobacterales</taxon>
        <taxon>Desulfatibacillaceae</taxon>
        <taxon>Desulfatibacillum</taxon>
    </lineage>
</organism>
<comment type="subcellular location">
    <subcellularLocation>
        <location evidence="1">Cell membrane</location>
        <topology evidence="1">Multi-pass membrane protein</topology>
    </subcellularLocation>
</comment>
<dbReference type="EMBL" id="FQZU01000002">
    <property type="protein sequence ID" value="SHI76090.1"/>
    <property type="molecule type" value="Genomic_DNA"/>
</dbReference>
<proteinExistence type="predicted"/>
<feature type="transmembrane region" description="Helical" evidence="6">
    <location>
        <begin position="85"/>
        <end position="102"/>
    </location>
</feature>